<dbReference type="HOGENOM" id="CLU_023845_4_1_6"/>
<dbReference type="Pfam" id="PF00535">
    <property type="entry name" value="Glycos_transf_2"/>
    <property type="match status" value="1"/>
</dbReference>
<feature type="domain" description="Glycosyltransferase 2-like" evidence="4">
    <location>
        <begin position="8"/>
        <end position="187"/>
    </location>
</feature>
<dbReference type="OrthoDB" id="9771846at2"/>
<dbReference type="Gene3D" id="3.90.550.10">
    <property type="entry name" value="Spore Coat Polysaccharide Biosynthesis Protein SpsA, Chain A"/>
    <property type="match status" value="1"/>
</dbReference>
<name>S3ITY3_9ENTR</name>
<accession>S3ITY3</accession>
<keyword evidence="3 5" id="KW-0808">Transferase</keyword>
<dbReference type="InterPro" id="IPR001173">
    <property type="entry name" value="Glyco_trans_2-like"/>
</dbReference>
<evidence type="ECO:0000313" key="5">
    <source>
        <dbReference type="EMBL" id="EPF16011.1"/>
    </source>
</evidence>
<dbReference type="PATRIC" id="fig|566551.4.peg.2670"/>
<dbReference type="SUPFAM" id="SSF53448">
    <property type="entry name" value="Nucleotide-diphospho-sugar transferases"/>
    <property type="match status" value="1"/>
</dbReference>
<dbReference type="RefSeq" id="WP_016537215.1">
    <property type="nucleotide sequence ID" value="NZ_KE161030.1"/>
</dbReference>
<sequence length="297" mass="33638">MSSAKIGIVTVFYNSPEVLPDFYQSLSIQEHSNYHLYVVDNSSNDQSFKLAQQLSAQYKITSTMINNHGENVGVAAGNNQGIHAALADQCEYILIANNDLLFDDATILSNIISIAENEKEEILSPAILNYPEKKAWYVGGYFDCKRALAPHEHVGADYNDIKDSLPKHCTYSPTCFLMVHKSVFDKIGKMDEKYFAYYDDTDFMYRAMLASYKVRIVSDSIIYHKVSISTGGGYSAFGAYHLTRNRIYFAKKCLTFPVREISIVYTICTRLMLPAIRKESRGVYKNILKGIRDGLRM</sequence>
<evidence type="ECO:0000256" key="1">
    <source>
        <dbReference type="ARBA" id="ARBA00006739"/>
    </source>
</evidence>
<dbReference type="EMBL" id="ATDT01000024">
    <property type="protein sequence ID" value="EPF16011.1"/>
    <property type="molecule type" value="Genomic_DNA"/>
</dbReference>
<dbReference type="PANTHER" id="PTHR43179:SF12">
    <property type="entry name" value="GALACTOFURANOSYLTRANSFERASE GLFT2"/>
    <property type="match status" value="1"/>
</dbReference>
<evidence type="ECO:0000259" key="4">
    <source>
        <dbReference type="Pfam" id="PF00535"/>
    </source>
</evidence>
<keyword evidence="2" id="KW-0328">Glycosyltransferase</keyword>
<comment type="similarity">
    <text evidence="1">Belongs to the glycosyltransferase 2 family.</text>
</comment>
<dbReference type="CDD" id="cd04186">
    <property type="entry name" value="GT_2_like_c"/>
    <property type="match status" value="1"/>
</dbReference>
<dbReference type="InterPro" id="IPR029044">
    <property type="entry name" value="Nucleotide-diphossugar_trans"/>
</dbReference>
<reference evidence="5 6" key="1">
    <citation type="submission" date="2013-04" db="EMBL/GenBank/DDBJ databases">
        <authorList>
            <person name="Weinstock G."/>
            <person name="Sodergren E."/>
            <person name="Lobos E.A."/>
            <person name="Fulton L."/>
            <person name="Fulton R."/>
            <person name="Courtney L."/>
            <person name="Fronick C."/>
            <person name="O'Laughlin M."/>
            <person name="Godfrey J."/>
            <person name="Wilson R.M."/>
            <person name="Miner T."/>
            <person name="Farmer C."/>
            <person name="Delehaunty K."/>
            <person name="Cordes M."/>
            <person name="Minx P."/>
            <person name="Tomlinson C."/>
            <person name="Chen J."/>
            <person name="Wollam A."/>
            <person name="Pepin K.H."/>
            <person name="Palsikar V.B."/>
            <person name="Zhang X."/>
            <person name="Suruliraj S."/>
            <person name="Perna N.T."/>
            <person name="Plunkett G."/>
            <person name="Warren W."/>
            <person name="Mitreva M."/>
            <person name="Mardis E.R."/>
            <person name="Wilson R.K."/>
        </authorList>
    </citation>
    <scope>NUCLEOTIDE SEQUENCE [LARGE SCALE GENOMIC DNA]</scope>
    <source>
        <strain evidence="5 6">DSM 4568</strain>
    </source>
</reference>
<evidence type="ECO:0000313" key="6">
    <source>
        <dbReference type="Proteomes" id="UP000014585"/>
    </source>
</evidence>
<evidence type="ECO:0000256" key="2">
    <source>
        <dbReference type="ARBA" id="ARBA00022676"/>
    </source>
</evidence>
<organism evidence="5 6">
    <name type="scientific">Cedecea davisae DSM 4568</name>
    <dbReference type="NCBI Taxonomy" id="566551"/>
    <lineage>
        <taxon>Bacteria</taxon>
        <taxon>Pseudomonadati</taxon>
        <taxon>Pseudomonadota</taxon>
        <taxon>Gammaproteobacteria</taxon>
        <taxon>Enterobacterales</taxon>
        <taxon>Enterobacteriaceae</taxon>
        <taxon>Cedecea</taxon>
    </lineage>
</organism>
<evidence type="ECO:0000256" key="3">
    <source>
        <dbReference type="ARBA" id="ARBA00022679"/>
    </source>
</evidence>
<dbReference type="PANTHER" id="PTHR43179">
    <property type="entry name" value="RHAMNOSYLTRANSFERASE WBBL"/>
    <property type="match status" value="1"/>
</dbReference>
<proteinExistence type="inferred from homology"/>
<dbReference type="GO" id="GO:0016757">
    <property type="term" value="F:glycosyltransferase activity"/>
    <property type="evidence" value="ECO:0007669"/>
    <property type="project" value="UniProtKB-KW"/>
</dbReference>
<dbReference type="STRING" id="566551.HMPREF0201_02925"/>
<protein>
    <submittedName>
        <fullName evidence="5">Glycosyltransferase, group 2 family protein</fullName>
    </submittedName>
</protein>
<dbReference type="AlphaFoldDB" id="S3ITY3"/>
<dbReference type="Proteomes" id="UP000014585">
    <property type="component" value="Unassembled WGS sequence"/>
</dbReference>
<gene>
    <name evidence="5" type="ORF">HMPREF0201_02925</name>
</gene>
<comment type="caution">
    <text evidence="5">The sequence shown here is derived from an EMBL/GenBank/DDBJ whole genome shotgun (WGS) entry which is preliminary data.</text>
</comment>